<evidence type="ECO:0000313" key="2">
    <source>
        <dbReference type="Proteomes" id="UP000254589"/>
    </source>
</evidence>
<evidence type="ECO:0000313" key="1">
    <source>
        <dbReference type="EMBL" id="SUA88968.1"/>
    </source>
</evidence>
<sequence>MPETRALPHGAGSVPLGVERAERIMVALSIANLIQV</sequence>
<gene>
    <name evidence="1" type="ORF">NCTC13159_00424</name>
</gene>
<reference evidence="1 2" key="1">
    <citation type="submission" date="2018-06" db="EMBL/GenBank/DDBJ databases">
        <authorList>
            <consortium name="Pathogen Informatics"/>
            <person name="Doyle S."/>
        </authorList>
    </citation>
    <scope>NUCLEOTIDE SEQUENCE [LARGE SCALE GENOMIC DNA]</scope>
    <source>
        <strain evidence="1 2">NCTC13159</strain>
    </source>
</reference>
<organism evidence="1 2">
    <name type="scientific">Pandoraea pulmonicola</name>
    <dbReference type="NCBI Taxonomy" id="93221"/>
    <lineage>
        <taxon>Bacteria</taxon>
        <taxon>Pseudomonadati</taxon>
        <taxon>Pseudomonadota</taxon>
        <taxon>Betaproteobacteria</taxon>
        <taxon>Burkholderiales</taxon>
        <taxon>Burkholderiaceae</taxon>
        <taxon>Pandoraea</taxon>
    </lineage>
</organism>
<dbReference type="Proteomes" id="UP000254589">
    <property type="component" value="Unassembled WGS sequence"/>
</dbReference>
<comment type="caution">
    <text evidence="1">The sequence shown here is derived from an EMBL/GenBank/DDBJ whole genome shotgun (WGS) entry which is preliminary data.</text>
</comment>
<protein>
    <submittedName>
        <fullName evidence="1">Uncharacterized protein</fullName>
    </submittedName>
</protein>
<dbReference type="AlphaFoldDB" id="A0AAJ4Z8V8"/>
<accession>A0AAJ4Z8V8</accession>
<dbReference type="EMBL" id="UGSJ01000001">
    <property type="protein sequence ID" value="SUA88968.1"/>
    <property type="molecule type" value="Genomic_DNA"/>
</dbReference>
<proteinExistence type="predicted"/>
<name>A0AAJ4Z8V8_PANPU</name>